<evidence type="ECO:0000256" key="8">
    <source>
        <dbReference type="ARBA" id="ARBA00023157"/>
    </source>
</evidence>
<dbReference type="Gene3D" id="1.20.1440.130">
    <property type="entry name" value="VKOR domain"/>
    <property type="match status" value="1"/>
</dbReference>
<organism evidence="12 13">
    <name type="scientific">Candidatus Ryanbacteria bacterium RIFCSPHIGHO2_01_45_13</name>
    <dbReference type="NCBI Taxonomy" id="1802112"/>
    <lineage>
        <taxon>Bacteria</taxon>
        <taxon>Candidatus Ryaniibacteriota</taxon>
    </lineage>
</organism>
<dbReference type="SMART" id="SM00756">
    <property type="entry name" value="VKc"/>
    <property type="match status" value="1"/>
</dbReference>
<comment type="similarity">
    <text evidence="2">Belongs to the VKOR family.</text>
</comment>
<keyword evidence="6" id="KW-0560">Oxidoreductase</keyword>
<dbReference type="InterPro" id="IPR038354">
    <property type="entry name" value="VKOR_sf"/>
</dbReference>
<comment type="caution">
    <text evidence="12">The sequence shown here is derived from an EMBL/GenBank/DDBJ whole genome shotgun (WGS) entry which is preliminary data.</text>
</comment>
<protein>
    <recommendedName>
        <fullName evidence="11">Vitamin K epoxide reductase domain-containing protein</fullName>
    </recommendedName>
</protein>
<feature type="transmembrane region" description="Helical" evidence="10">
    <location>
        <begin position="5"/>
        <end position="26"/>
    </location>
</feature>
<keyword evidence="7 10" id="KW-0472">Membrane</keyword>
<keyword evidence="8" id="KW-1015">Disulfide bond</keyword>
<reference evidence="12 13" key="1">
    <citation type="journal article" date="2016" name="Nat. Commun.">
        <title>Thousands of microbial genomes shed light on interconnected biogeochemical processes in an aquifer system.</title>
        <authorList>
            <person name="Anantharaman K."/>
            <person name="Brown C.T."/>
            <person name="Hug L.A."/>
            <person name="Sharon I."/>
            <person name="Castelle C.J."/>
            <person name="Probst A.J."/>
            <person name="Thomas B.C."/>
            <person name="Singh A."/>
            <person name="Wilkins M.J."/>
            <person name="Karaoz U."/>
            <person name="Brodie E.L."/>
            <person name="Williams K.H."/>
            <person name="Hubbard S.S."/>
            <person name="Banfield J.F."/>
        </authorList>
    </citation>
    <scope>NUCLEOTIDE SEQUENCE [LARGE SCALE GENOMIC DNA]</scope>
</reference>
<dbReference type="InterPro" id="IPR012932">
    <property type="entry name" value="VKOR"/>
</dbReference>
<evidence type="ECO:0000313" key="13">
    <source>
        <dbReference type="Proteomes" id="UP000176700"/>
    </source>
</evidence>
<feature type="transmembrane region" description="Helical" evidence="10">
    <location>
        <begin position="105"/>
        <end position="130"/>
    </location>
</feature>
<evidence type="ECO:0000256" key="3">
    <source>
        <dbReference type="ARBA" id="ARBA00022692"/>
    </source>
</evidence>
<dbReference type="GO" id="GO:0048038">
    <property type="term" value="F:quinone binding"/>
    <property type="evidence" value="ECO:0007669"/>
    <property type="project" value="UniProtKB-KW"/>
</dbReference>
<name>A0A1G2FXT5_9BACT</name>
<gene>
    <name evidence="12" type="ORF">A2W41_03470</name>
</gene>
<dbReference type="PANTHER" id="PTHR34573:SF1">
    <property type="entry name" value="VITAMIN K EPOXIDE REDUCTASE DOMAIN-CONTAINING PROTEIN"/>
    <property type="match status" value="1"/>
</dbReference>
<feature type="transmembrane region" description="Helical" evidence="10">
    <location>
        <begin position="49"/>
        <end position="75"/>
    </location>
</feature>
<feature type="domain" description="Vitamin K epoxide reductase" evidence="11">
    <location>
        <begin position="2"/>
        <end position="132"/>
    </location>
</feature>
<dbReference type="GO" id="GO:0016020">
    <property type="term" value="C:membrane"/>
    <property type="evidence" value="ECO:0007669"/>
    <property type="project" value="UniProtKB-SubCell"/>
</dbReference>
<feature type="transmembrane region" description="Helical" evidence="10">
    <location>
        <begin position="82"/>
        <end position="99"/>
    </location>
</feature>
<evidence type="ECO:0000256" key="6">
    <source>
        <dbReference type="ARBA" id="ARBA00023002"/>
    </source>
</evidence>
<proteinExistence type="inferred from homology"/>
<comment type="subcellular location">
    <subcellularLocation>
        <location evidence="1">Membrane</location>
        <topology evidence="1">Multi-pass membrane protein</topology>
    </subcellularLocation>
</comment>
<keyword evidence="5 10" id="KW-1133">Transmembrane helix</keyword>
<dbReference type="EMBL" id="MHNI01000018">
    <property type="protein sequence ID" value="OGZ42418.1"/>
    <property type="molecule type" value="Genomic_DNA"/>
</dbReference>
<evidence type="ECO:0000259" key="11">
    <source>
        <dbReference type="SMART" id="SM00756"/>
    </source>
</evidence>
<evidence type="ECO:0000313" key="12">
    <source>
        <dbReference type="EMBL" id="OGZ42418.1"/>
    </source>
</evidence>
<dbReference type="PANTHER" id="PTHR34573">
    <property type="entry name" value="VKC DOMAIN-CONTAINING PROTEIN"/>
    <property type="match status" value="1"/>
</dbReference>
<dbReference type="AlphaFoldDB" id="A0A1G2FXT5"/>
<dbReference type="Gene3D" id="3.40.30.10">
    <property type="entry name" value="Glutaredoxin"/>
    <property type="match status" value="1"/>
</dbReference>
<dbReference type="Proteomes" id="UP000176700">
    <property type="component" value="Unassembled WGS sequence"/>
</dbReference>
<accession>A0A1G2FXT5</accession>
<evidence type="ECO:0000256" key="2">
    <source>
        <dbReference type="ARBA" id="ARBA00006214"/>
    </source>
</evidence>
<evidence type="ECO:0000256" key="7">
    <source>
        <dbReference type="ARBA" id="ARBA00023136"/>
    </source>
</evidence>
<dbReference type="InterPro" id="IPR044698">
    <property type="entry name" value="VKOR/LTO1"/>
</dbReference>
<sequence length="268" mass="29527">MIAKILLIVLAIVGVVVMGYLVSLHYSEEEGSFCNLGEGLSCDIVNKSIYSTIFGIPMSVLGLFYFLGVLGVVIFRYNTSTLKILAFLSIVFLGPSLYLTGIELFVLKNICVFCETSKVFILGIIVVSLVALKPEKIAAKNVITALVLAVLLGGATFVVHKSAVPSGKYDTFAQCLTEKRLYMYGSISCSFCAKQRAMFGDSFQYVNEIECDPRNPNHEAQRCIEKNVERTPTWIFEDSEGGILYRFEPGVVSFEELSEISGCPLIED</sequence>
<evidence type="ECO:0000256" key="9">
    <source>
        <dbReference type="ARBA" id="ARBA00023284"/>
    </source>
</evidence>
<evidence type="ECO:0000256" key="10">
    <source>
        <dbReference type="SAM" id="Phobius"/>
    </source>
</evidence>
<evidence type="ECO:0000256" key="5">
    <source>
        <dbReference type="ARBA" id="ARBA00022989"/>
    </source>
</evidence>
<keyword evidence="4" id="KW-0874">Quinone</keyword>
<evidence type="ECO:0000256" key="1">
    <source>
        <dbReference type="ARBA" id="ARBA00004141"/>
    </source>
</evidence>
<dbReference type="Pfam" id="PF07884">
    <property type="entry name" value="VKOR"/>
    <property type="match status" value="1"/>
</dbReference>
<feature type="transmembrane region" description="Helical" evidence="10">
    <location>
        <begin position="142"/>
        <end position="160"/>
    </location>
</feature>
<keyword evidence="9" id="KW-0676">Redox-active center</keyword>
<dbReference type="GO" id="GO:0016491">
    <property type="term" value="F:oxidoreductase activity"/>
    <property type="evidence" value="ECO:0007669"/>
    <property type="project" value="UniProtKB-KW"/>
</dbReference>
<evidence type="ECO:0000256" key="4">
    <source>
        <dbReference type="ARBA" id="ARBA00022719"/>
    </source>
</evidence>
<dbReference type="CDD" id="cd12916">
    <property type="entry name" value="VKOR_1"/>
    <property type="match status" value="1"/>
</dbReference>
<keyword evidence="3 10" id="KW-0812">Transmembrane</keyword>